<dbReference type="PROSITE" id="PS50158">
    <property type="entry name" value="ZF_CCHC"/>
    <property type="match status" value="1"/>
</dbReference>
<keyword evidence="1" id="KW-0479">Metal-binding</keyword>
<evidence type="ECO:0000313" key="3">
    <source>
        <dbReference type="EMBL" id="PGG94952.1"/>
    </source>
</evidence>
<keyword evidence="1" id="KW-0863">Zinc-finger</keyword>
<feature type="non-terminal residue" evidence="3">
    <location>
        <position position="1"/>
    </location>
</feature>
<organism evidence="3 4">
    <name type="scientific">Helicocarpus griseus UAMH5409</name>
    <dbReference type="NCBI Taxonomy" id="1447875"/>
    <lineage>
        <taxon>Eukaryota</taxon>
        <taxon>Fungi</taxon>
        <taxon>Dikarya</taxon>
        <taxon>Ascomycota</taxon>
        <taxon>Pezizomycotina</taxon>
        <taxon>Eurotiomycetes</taxon>
        <taxon>Eurotiomycetidae</taxon>
        <taxon>Onygenales</taxon>
        <taxon>Ajellomycetaceae</taxon>
        <taxon>Helicocarpus</taxon>
    </lineage>
</organism>
<feature type="domain" description="CCHC-type" evidence="2">
    <location>
        <begin position="14"/>
        <end position="28"/>
    </location>
</feature>
<dbReference type="SMART" id="SM00343">
    <property type="entry name" value="ZnF_C2HC"/>
    <property type="match status" value="1"/>
</dbReference>
<proteinExistence type="predicted"/>
<dbReference type="InterPro" id="IPR001878">
    <property type="entry name" value="Znf_CCHC"/>
</dbReference>
<gene>
    <name evidence="3" type="ORF">AJ79_10345</name>
</gene>
<comment type="caution">
    <text evidence="3">The sequence shown here is derived from an EMBL/GenBank/DDBJ whole genome shotgun (WGS) entry which is preliminary data.</text>
</comment>
<dbReference type="EMBL" id="PDNB01000494">
    <property type="protein sequence ID" value="PGG94952.1"/>
    <property type="molecule type" value="Genomic_DNA"/>
</dbReference>
<dbReference type="GO" id="GO:0003676">
    <property type="term" value="F:nucleic acid binding"/>
    <property type="evidence" value="ECO:0007669"/>
    <property type="project" value="InterPro"/>
</dbReference>
<evidence type="ECO:0000259" key="2">
    <source>
        <dbReference type="PROSITE" id="PS50158"/>
    </source>
</evidence>
<dbReference type="Proteomes" id="UP000223968">
    <property type="component" value="Unassembled WGS sequence"/>
</dbReference>
<evidence type="ECO:0000256" key="1">
    <source>
        <dbReference type="PROSITE-ProRule" id="PRU00047"/>
    </source>
</evidence>
<evidence type="ECO:0000313" key="4">
    <source>
        <dbReference type="Proteomes" id="UP000223968"/>
    </source>
</evidence>
<dbReference type="GO" id="GO:0008270">
    <property type="term" value="F:zinc ion binding"/>
    <property type="evidence" value="ECO:0007669"/>
    <property type="project" value="UniProtKB-KW"/>
</dbReference>
<protein>
    <recommendedName>
        <fullName evidence="2">CCHC-type domain-containing protein</fullName>
    </recommendedName>
</protein>
<dbReference type="SUPFAM" id="SSF57756">
    <property type="entry name" value="Retrovirus zinc finger-like domains"/>
    <property type="match status" value="1"/>
</dbReference>
<reference evidence="3 4" key="1">
    <citation type="submission" date="2017-10" db="EMBL/GenBank/DDBJ databases">
        <title>Comparative genomics in systemic dimorphic fungi from Ajellomycetaceae.</title>
        <authorList>
            <person name="Munoz J.F."/>
            <person name="Mcewen J.G."/>
            <person name="Clay O.K."/>
            <person name="Cuomo C.A."/>
        </authorList>
    </citation>
    <scope>NUCLEOTIDE SEQUENCE [LARGE SCALE GENOMIC DNA]</scope>
    <source>
        <strain evidence="3 4">UAMH5409</strain>
    </source>
</reference>
<dbReference type="Pfam" id="PF00098">
    <property type="entry name" value="zf-CCHC"/>
    <property type="match status" value="1"/>
</dbReference>
<dbReference type="InterPro" id="IPR036875">
    <property type="entry name" value="Znf_CCHC_sf"/>
</dbReference>
<dbReference type="AlphaFoldDB" id="A0A2B7WED8"/>
<keyword evidence="4" id="KW-1185">Reference proteome</keyword>
<keyword evidence="1" id="KW-0862">Zinc</keyword>
<dbReference type="Gene3D" id="4.10.60.10">
    <property type="entry name" value="Zinc finger, CCHC-type"/>
    <property type="match status" value="1"/>
</dbReference>
<dbReference type="OrthoDB" id="4365667at2759"/>
<sequence length="48" mass="5493">NPSEDKIKLLREGRCFNCKKTDHIATDCLKKASTEVHEMNTDVNSENE</sequence>
<name>A0A2B7WED8_9EURO</name>
<accession>A0A2B7WED8</accession>